<evidence type="ECO:0000256" key="11">
    <source>
        <dbReference type="ARBA" id="ARBA00023204"/>
    </source>
</evidence>
<comment type="similarity">
    <text evidence="3">Belongs to the EME1/MMS4 family.</text>
</comment>
<dbReference type="GO" id="GO:0006302">
    <property type="term" value="P:double-strand break repair"/>
    <property type="evidence" value="ECO:0007669"/>
    <property type="project" value="TreeGrafter"/>
</dbReference>
<dbReference type="GO" id="GO:0031573">
    <property type="term" value="P:mitotic intra-S DNA damage checkpoint signaling"/>
    <property type="evidence" value="ECO:0007669"/>
    <property type="project" value="TreeGrafter"/>
</dbReference>
<feature type="compositionally biased region" description="Polar residues" evidence="15">
    <location>
        <begin position="215"/>
        <end position="224"/>
    </location>
</feature>
<evidence type="ECO:0000256" key="8">
    <source>
        <dbReference type="ARBA" id="ARBA00022801"/>
    </source>
</evidence>
<dbReference type="PANTHER" id="PTHR21077:SF5">
    <property type="entry name" value="CROSSOVER JUNCTION ENDONUCLEASE MMS4"/>
    <property type="match status" value="1"/>
</dbReference>
<dbReference type="GO" id="GO:0005634">
    <property type="term" value="C:nucleus"/>
    <property type="evidence" value="ECO:0007669"/>
    <property type="project" value="UniProtKB-SubCell"/>
</dbReference>
<evidence type="ECO:0000256" key="12">
    <source>
        <dbReference type="ARBA" id="ARBA00023242"/>
    </source>
</evidence>
<dbReference type="GO" id="GO:0000712">
    <property type="term" value="P:resolution of meiotic recombination intermediates"/>
    <property type="evidence" value="ECO:0007669"/>
    <property type="project" value="TreeGrafter"/>
</dbReference>
<dbReference type="GO" id="GO:0031297">
    <property type="term" value="P:replication fork processing"/>
    <property type="evidence" value="ECO:0007669"/>
    <property type="project" value="TreeGrafter"/>
</dbReference>
<evidence type="ECO:0000256" key="1">
    <source>
        <dbReference type="ARBA" id="ARBA00001946"/>
    </source>
</evidence>
<keyword evidence="5" id="KW-0479">Metal-binding</keyword>
<dbReference type="OrthoDB" id="343092at2759"/>
<dbReference type="AlphaFoldDB" id="J8Q515"/>
<evidence type="ECO:0000256" key="5">
    <source>
        <dbReference type="ARBA" id="ARBA00022723"/>
    </source>
</evidence>
<keyword evidence="10" id="KW-0233">DNA recombination</keyword>
<comment type="caution">
    <text evidence="17">The sequence shown here is derived from an EMBL/GenBank/DDBJ whole genome shotgun (WGS) entry which is preliminary data.</text>
</comment>
<dbReference type="GO" id="GO:0008821">
    <property type="term" value="F:crossover junction DNA endonuclease activity"/>
    <property type="evidence" value="ECO:0007669"/>
    <property type="project" value="TreeGrafter"/>
</dbReference>
<dbReference type="PANTHER" id="PTHR21077">
    <property type="entry name" value="EME1 PROTEIN"/>
    <property type="match status" value="1"/>
</dbReference>
<evidence type="ECO:0000256" key="3">
    <source>
        <dbReference type="ARBA" id="ARBA00005313"/>
    </source>
</evidence>
<dbReference type="Proteomes" id="UP000006968">
    <property type="component" value="Chromosome II"/>
</dbReference>
<evidence type="ECO:0000256" key="6">
    <source>
        <dbReference type="ARBA" id="ARBA00022759"/>
    </source>
</evidence>
<keyword evidence="11" id="KW-0234">DNA repair</keyword>
<evidence type="ECO:0000313" key="18">
    <source>
        <dbReference type="Proteomes" id="UP000006968"/>
    </source>
</evidence>
<accession>J8Q515</accession>
<feature type="domain" description="ERCC4" evidence="16">
    <location>
        <begin position="397"/>
        <end position="655"/>
    </location>
</feature>
<dbReference type="InterPro" id="IPR033310">
    <property type="entry name" value="Mms4/EME1/EME2"/>
</dbReference>
<feature type="coiled-coil region" evidence="14">
    <location>
        <begin position="363"/>
        <end position="390"/>
    </location>
</feature>
<keyword evidence="8" id="KW-0378">Hydrolase</keyword>
<keyword evidence="9" id="KW-0460">Magnesium</keyword>
<dbReference type="GO" id="GO:0048476">
    <property type="term" value="C:Holliday junction resolvase complex"/>
    <property type="evidence" value="ECO:0007669"/>
    <property type="project" value="InterPro"/>
</dbReference>
<keyword evidence="4" id="KW-0540">Nuclease</keyword>
<comment type="cofactor">
    <cofactor evidence="1">
        <name>Mg(2+)</name>
        <dbReference type="ChEBI" id="CHEBI:18420"/>
    </cofactor>
</comment>
<dbReference type="CDD" id="cd20085">
    <property type="entry name" value="XPF_nuclease_Mms4"/>
    <property type="match status" value="1"/>
</dbReference>
<protein>
    <submittedName>
        <fullName evidence="17">Mms4p</fullName>
    </submittedName>
</protein>
<evidence type="ECO:0000256" key="15">
    <source>
        <dbReference type="SAM" id="MobiDB-lite"/>
    </source>
</evidence>
<dbReference type="InterPro" id="IPR006166">
    <property type="entry name" value="ERCC4_domain"/>
</dbReference>
<keyword evidence="14" id="KW-0175">Coiled coil</keyword>
<name>J8Q515_SACAR</name>
<dbReference type="GO" id="GO:0003677">
    <property type="term" value="F:DNA binding"/>
    <property type="evidence" value="ECO:0007669"/>
    <property type="project" value="InterPro"/>
</dbReference>
<evidence type="ECO:0000313" key="17">
    <source>
        <dbReference type="EMBL" id="EJS44783.1"/>
    </source>
</evidence>
<evidence type="ECO:0000256" key="2">
    <source>
        <dbReference type="ARBA" id="ARBA00004123"/>
    </source>
</evidence>
<evidence type="ECO:0000256" key="13">
    <source>
        <dbReference type="ARBA" id="ARBA00023254"/>
    </source>
</evidence>
<keyword evidence="12" id="KW-0539">Nucleus</keyword>
<evidence type="ECO:0000256" key="4">
    <source>
        <dbReference type="ARBA" id="ARBA00022722"/>
    </source>
</evidence>
<evidence type="ECO:0000256" key="9">
    <source>
        <dbReference type="ARBA" id="ARBA00022842"/>
    </source>
</evidence>
<comment type="subcellular location">
    <subcellularLocation>
        <location evidence="2">Nucleus</location>
    </subcellularLocation>
</comment>
<keyword evidence="6" id="KW-0255">Endonuclease</keyword>
<evidence type="ECO:0000256" key="14">
    <source>
        <dbReference type="SAM" id="Coils"/>
    </source>
</evidence>
<evidence type="ECO:0000256" key="10">
    <source>
        <dbReference type="ARBA" id="ARBA00023172"/>
    </source>
</evidence>
<reference evidence="17 18" key="1">
    <citation type="journal article" date="2013" name="BMC Genomics">
        <title>High quality de novo sequencing and assembly of the Saccharomyces arboricolus genome.</title>
        <authorList>
            <person name="Liti G."/>
            <person name="Nguyen Ba A.N."/>
            <person name="Blythe M."/>
            <person name="Mueller C.A."/>
            <person name="Bergstroem A."/>
            <person name="Cubillos F.A."/>
            <person name="Dafhnis-Calas F."/>
            <person name="Khoshraftar S."/>
            <person name="Malla S."/>
            <person name="Mehta N."/>
            <person name="Siow C.C."/>
            <person name="Warringer J."/>
            <person name="Moses A.M."/>
            <person name="Louis E.J."/>
            <person name="Nieduszynski C.A."/>
        </authorList>
    </citation>
    <scope>NUCLEOTIDE SEQUENCE [LARGE SCALE GENOMIC DNA]</scope>
    <source>
        <strain evidence="18">H-6 / AS 2.3317 / CBS 10644</strain>
    </source>
</reference>
<dbReference type="SMART" id="SM00891">
    <property type="entry name" value="ERCC4"/>
    <property type="match status" value="1"/>
</dbReference>
<organism evidence="17 18">
    <name type="scientific">Saccharomyces arboricola (strain H-6 / AS 2.3317 / CBS 10644)</name>
    <name type="common">Yeast</name>
    <dbReference type="NCBI Taxonomy" id="1160507"/>
    <lineage>
        <taxon>Eukaryota</taxon>
        <taxon>Fungi</taxon>
        <taxon>Dikarya</taxon>
        <taxon>Ascomycota</taxon>
        <taxon>Saccharomycotina</taxon>
        <taxon>Saccharomycetes</taxon>
        <taxon>Saccharomycetales</taxon>
        <taxon>Saccharomycetaceae</taxon>
        <taxon>Saccharomyces</taxon>
    </lineage>
</organism>
<feature type="region of interest" description="Disordered" evidence="15">
    <location>
        <begin position="204"/>
        <end position="230"/>
    </location>
</feature>
<evidence type="ECO:0000256" key="7">
    <source>
        <dbReference type="ARBA" id="ARBA00022763"/>
    </source>
</evidence>
<dbReference type="GO" id="GO:0046872">
    <property type="term" value="F:metal ion binding"/>
    <property type="evidence" value="ECO:0007669"/>
    <property type="project" value="UniProtKB-KW"/>
</dbReference>
<gene>
    <name evidence="17" type="ORF">SU7_0191</name>
</gene>
<dbReference type="InterPro" id="IPR047521">
    <property type="entry name" value="XPF_nuclease_EME1_ascomycetes"/>
</dbReference>
<keyword evidence="18" id="KW-1185">Reference proteome</keyword>
<evidence type="ECO:0000259" key="16">
    <source>
        <dbReference type="SMART" id="SM00891"/>
    </source>
</evidence>
<dbReference type="EMBL" id="ALIE01000008">
    <property type="protein sequence ID" value="EJS44783.1"/>
    <property type="molecule type" value="Genomic_DNA"/>
</dbReference>
<keyword evidence="7" id="KW-0227">DNA damage</keyword>
<proteinExistence type="inferred from homology"/>
<dbReference type="Pfam" id="PF02732">
    <property type="entry name" value="ERCC4"/>
    <property type="match status" value="1"/>
</dbReference>
<keyword evidence="13" id="KW-0469">Meiosis</keyword>
<dbReference type="HOGENOM" id="CLU_023637_0_0_1"/>
<sequence length="691" mass="79350">MSRPIEFIEDSDSKNDESVQILNGSSNVEVIALSESVGECKGTAREGQADAMPSSPQRRYCDLNEIEIIEPNKSIELSAPFYQDISTSRLDISYQTTNCIINTPLGDKNNTAENPKKFLDLLVNDEWSVDVESSGKKQNEHHFDLKNIADKWGVQSSKKPEPLSVNHAYKDENLVENNIGVADSQKSQVGAADILLDFPLSPVKHRSSTDEKQDSITGHNSSPGPNLEALTNDIHDGVMKVGNKRMLENSKDELRDLPKKKKRTIALSRTLAKSTKSPDAVELNLSNFLDNSDSYTTDVLLTPTKKPNIIRTGSQPILGNTDRSQEARRSKTLAIEDLQRAKSSAREISQLESYITYGQYYSREESRSKIRQLLRENKNAFKQVNQIYRDNTKARSQMIIEFSPSLFQLFQKIEGNLQQQVTPAIIQPSYDDYVPLIRFLRKCNSIYDFNNDFYYPCDPKIIEENVSLLYYDAQEFFEQYTSEKKELYRKIRFFSKNKKHVILVLSDLNKLKRAIFQLENERYKARVEQRLSGTEEALRPRSKKSSQVGELGIKNFDLEQRLRFIDREWNLKIHTVNSHMEFLHSLPNLVSLIGKQRMDPAIRYMKYAHLNVKSAQNSTEALKKTFHQIARMPELKANNAVSLYPSFQSLFEDMQRGKLQSDNEGKYLMTEAIERRLYKLFTTTDPNDAIE</sequence>